<accession>A0AAE1RA31</accession>
<keyword evidence="2" id="KW-1185">Reference proteome</keyword>
<protein>
    <submittedName>
        <fullName evidence="1">Uncharacterized protein</fullName>
    </submittedName>
</protein>
<gene>
    <name evidence="1" type="ORF">RND71_034127</name>
</gene>
<dbReference type="Proteomes" id="UP001291623">
    <property type="component" value="Unassembled WGS sequence"/>
</dbReference>
<evidence type="ECO:0000313" key="2">
    <source>
        <dbReference type="Proteomes" id="UP001291623"/>
    </source>
</evidence>
<dbReference type="EMBL" id="JAVYJV010000018">
    <property type="protein sequence ID" value="KAK4347788.1"/>
    <property type="molecule type" value="Genomic_DNA"/>
</dbReference>
<reference evidence="1" key="1">
    <citation type="submission" date="2023-12" db="EMBL/GenBank/DDBJ databases">
        <title>Genome assembly of Anisodus tanguticus.</title>
        <authorList>
            <person name="Wang Y.-J."/>
        </authorList>
    </citation>
    <scope>NUCLEOTIDE SEQUENCE</scope>
    <source>
        <strain evidence="1">KB-2021</strain>
        <tissue evidence="1">Leaf</tissue>
    </source>
</reference>
<evidence type="ECO:0000313" key="1">
    <source>
        <dbReference type="EMBL" id="KAK4347788.1"/>
    </source>
</evidence>
<proteinExistence type="predicted"/>
<name>A0AAE1RA31_9SOLA</name>
<sequence length="102" mass="11441">MGTVRRKLNWFDQAMEELIRSQPTDDQGNIIMPSEEQTISCWLDVVGGMYKGRAYGLSSEKNFHRLQCGLQGIGSSARYQMSSLRRCDMSFGSLLGLRGGTE</sequence>
<organism evidence="1 2">
    <name type="scientific">Anisodus tanguticus</name>
    <dbReference type="NCBI Taxonomy" id="243964"/>
    <lineage>
        <taxon>Eukaryota</taxon>
        <taxon>Viridiplantae</taxon>
        <taxon>Streptophyta</taxon>
        <taxon>Embryophyta</taxon>
        <taxon>Tracheophyta</taxon>
        <taxon>Spermatophyta</taxon>
        <taxon>Magnoliopsida</taxon>
        <taxon>eudicotyledons</taxon>
        <taxon>Gunneridae</taxon>
        <taxon>Pentapetalae</taxon>
        <taxon>asterids</taxon>
        <taxon>lamiids</taxon>
        <taxon>Solanales</taxon>
        <taxon>Solanaceae</taxon>
        <taxon>Solanoideae</taxon>
        <taxon>Hyoscyameae</taxon>
        <taxon>Anisodus</taxon>
    </lineage>
</organism>
<comment type="caution">
    <text evidence="1">The sequence shown here is derived from an EMBL/GenBank/DDBJ whole genome shotgun (WGS) entry which is preliminary data.</text>
</comment>
<dbReference type="AlphaFoldDB" id="A0AAE1RA31"/>